<dbReference type="Proteomes" id="UP000315577">
    <property type="component" value="Unassembled WGS sequence"/>
</dbReference>
<proteinExistence type="predicted"/>
<name>A0A4R3LC34_9BURK</name>
<organism evidence="1 3">
    <name type="scientific">Tepidimonas ignava</name>
    <dbReference type="NCBI Taxonomy" id="114249"/>
    <lineage>
        <taxon>Bacteria</taxon>
        <taxon>Pseudomonadati</taxon>
        <taxon>Pseudomonadota</taxon>
        <taxon>Betaproteobacteria</taxon>
        <taxon>Burkholderiales</taxon>
        <taxon>Tepidimonas</taxon>
    </lineage>
</organism>
<evidence type="ECO:0000313" key="1">
    <source>
        <dbReference type="EMBL" id="TCS97483.1"/>
    </source>
</evidence>
<dbReference type="Proteomes" id="UP000295536">
    <property type="component" value="Unassembled WGS sequence"/>
</dbReference>
<sequence length="217" mass="23566">MGGWRPSVRSALAAGLALALLALGGCASTLRLEHTVNSQPAWRADARPAPGDRYVFERLPSQRSGDTAREQDQLEAIATEVLAGHGLQRDEAASGAAASAVPWGVQLVARSVKYPYAPWDAPDLRPGWVPYGQVMVGRGVVSSIGLQWHLRPPYYVREVALTVRDRRSGEVVYETRATQDGPWADTPTLWRALLSAALDGFPQPPSGPRRVVIEQPR</sequence>
<protein>
    <recommendedName>
        <fullName evidence="5">DUF4136 domain-containing protein</fullName>
    </recommendedName>
</protein>
<comment type="caution">
    <text evidence="1">The sequence shown here is derived from an EMBL/GenBank/DDBJ whole genome shotgun (WGS) entry which is preliminary data.</text>
</comment>
<dbReference type="OrthoDB" id="8687009at2"/>
<evidence type="ECO:0000313" key="3">
    <source>
        <dbReference type="Proteomes" id="UP000295536"/>
    </source>
</evidence>
<dbReference type="EMBL" id="SMAH01000009">
    <property type="protein sequence ID" value="TCS97483.1"/>
    <property type="molecule type" value="Genomic_DNA"/>
</dbReference>
<reference evidence="1 3" key="1">
    <citation type="submission" date="2019-03" db="EMBL/GenBank/DDBJ databases">
        <title>Genomic Encyclopedia of Type Strains, Phase IV (KMG-IV): sequencing the most valuable type-strain genomes for metagenomic binning, comparative biology and taxonomic classification.</title>
        <authorList>
            <person name="Goeker M."/>
        </authorList>
    </citation>
    <scope>NUCLEOTIDE SEQUENCE [LARGE SCALE GENOMIC DNA]</scope>
    <source>
        <strain evidence="1 3">DSM 12034</strain>
    </source>
</reference>
<evidence type="ECO:0000313" key="4">
    <source>
        <dbReference type="Proteomes" id="UP000315577"/>
    </source>
</evidence>
<keyword evidence="4" id="KW-1185">Reference proteome</keyword>
<dbReference type="EMBL" id="VJNC01000007">
    <property type="protein sequence ID" value="TSE22124.1"/>
    <property type="molecule type" value="Genomic_DNA"/>
</dbReference>
<dbReference type="PROSITE" id="PS51257">
    <property type="entry name" value="PROKAR_LIPOPROTEIN"/>
    <property type="match status" value="1"/>
</dbReference>
<dbReference type="RefSeq" id="WP_132962790.1">
    <property type="nucleotide sequence ID" value="NZ_DAIPFN010000004.1"/>
</dbReference>
<evidence type="ECO:0000313" key="2">
    <source>
        <dbReference type="EMBL" id="TSE22124.1"/>
    </source>
</evidence>
<gene>
    <name evidence="1" type="ORF">EDC36_10985</name>
    <name evidence="2" type="ORF">Tigna_01291</name>
</gene>
<dbReference type="AlphaFoldDB" id="A0A4R3LC34"/>
<evidence type="ECO:0008006" key="5">
    <source>
        <dbReference type="Google" id="ProtNLM"/>
    </source>
</evidence>
<accession>A0A4R3LC34</accession>
<reference evidence="2 4" key="2">
    <citation type="submission" date="2019-07" db="EMBL/GenBank/DDBJ databases">
        <title>Tepidimonas ignava SPS-1037 draft genome.</title>
        <authorList>
            <person name="Da Costa M.S."/>
            <person name="Froufe H.J.C."/>
            <person name="Egas C."/>
            <person name="Albuquerque L."/>
        </authorList>
    </citation>
    <scope>NUCLEOTIDE SEQUENCE [LARGE SCALE GENOMIC DNA]</scope>
    <source>
        <strain evidence="2 4">SPS-1037</strain>
    </source>
</reference>